<keyword evidence="3 7" id="KW-0812">Transmembrane</keyword>
<feature type="region of interest" description="Disordered" evidence="6">
    <location>
        <begin position="704"/>
        <end position="736"/>
    </location>
</feature>
<dbReference type="GO" id="GO:0005794">
    <property type="term" value="C:Golgi apparatus"/>
    <property type="evidence" value="ECO:0007669"/>
    <property type="project" value="TreeGrafter"/>
</dbReference>
<evidence type="ECO:0000256" key="7">
    <source>
        <dbReference type="SAM" id="Phobius"/>
    </source>
</evidence>
<dbReference type="SUPFAM" id="SSF50978">
    <property type="entry name" value="WD40 repeat-like"/>
    <property type="match status" value="1"/>
</dbReference>
<accession>A0A9W7ZVD7</accession>
<feature type="transmembrane region" description="Helical" evidence="7">
    <location>
        <begin position="252"/>
        <end position="273"/>
    </location>
</feature>
<evidence type="ECO:0000256" key="1">
    <source>
        <dbReference type="ARBA" id="ARBA00004141"/>
    </source>
</evidence>
<feature type="transmembrane region" description="Helical" evidence="7">
    <location>
        <begin position="285"/>
        <end position="302"/>
    </location>
</feature>
<proteinExistence type="inferred from homology"/>
<dbReference type="SMART" id="SM00320">
    <property type="entry name" value="WD40"/>
    <property type="match status" value="5"/>
</dbReference>
<evidence type="ECO:0000256" key="6">
    <source>
        <dbReference type="SAM" id="MobiDB-lite"/>
    </source>
</evidence>
<keyword evidence="5 7" id="KW-0472">Membrane</keyword>
<dbReference type="GO" id="GO:0015085">
    <property type="term" value="F:calcium ion transmembrane transporter activity"/>
    <property type="evidence" value="ECO:0007669"/>
    <property type="project" value="TreeGrafter"/>
</dbReference>
<dbReference type="Gene3D" id="2.130.10.10">
    <property type="entry name" value="YVTN repeat-like/Quinoprotein amine dehydrogenase"/>
    <property type="match status" value="2"/>
</dbReference>
<comment type="caution">
    <text evidence="8">The sequence shown here is derived from an EMBL/GenBank/DDBJ whole genome shotgun (WGS) entry which is preliminary data.</text>
</comment>
<dbReference type="GO" id="GO:0032472">
    <property type="term" value="P:Golgi calcium ion transport"/>
    <property type="evidence" value="ECO:0007669"/>
    <property type="project" value="TreeGrafter"/>
</dbReference>
<keyword evidence="4 7" id="KW-1133">Transmembrane helix</keyword>
<evidence type="ECO:0000313" key="9">
    <source>
        <dbReference type="Proteomes" id="UP001150538"/>
    </source>
</evidence>
<dbReference type="AlphaFoldDB" id="A0A9W7ZVD7"/>
<dbReference type="GO" id="GO:0032468">
    <property type="term" value="P:Golgi calcium ion homeostasis"/>
    <property type="evidence" value="ECO:0007669"/>
    <property type="project" value="TreeGrafter"/>
</dbReference>
<feature type="compositionally biased region" description="Low complexity" evidence="6">
    <location>
        <begin position="708"/>
        <end position="730"/>
    </location>
</feature>
<feature type="transmembrane region" description="Helical" evidence="7">
    <location>
        <begin position="111"/>
        <end position="129"/>
    </location>
</feature>
<dbReference type="PANTHER" id="PTHR12608:SF1">
    <property type="entry name" value="TRANSMEMBRANE PROTEIN 165"/>
    <property type="match status" value="1"/>
</dbReference>
<dbReference type="PROSITE" id="PS01214">
    <property type="entry name" value="UPF0016"/>
    <property type="match status" value="1"/>
</dbReference>
<comment type="similarity">
    <text evidence="2">Belongs to the GDT1 family.</text>
</comment>
<dbReference type="GO" id="GO:0005384">
    <property type="term" value="F:manganese ion transmembrane transporter activity"/>
    <property type="evidence" value="ECO:0007669"/>
    <property type="project" value="TreeGrafter"/>
</dbReference>
<evidence type="ECO:0000256" key="2">
    <source>
        <dbReference type="ARBA" id="ARBA00009190"/>
    </source>
</evidence>
<dbReference type="EMBL" id="JANBPU010000190">
    <property type="protein sequence ID" value="KAJ1914586.1"/>
    <property type="molecule type" value="Genomic_DNA"/>
</dbReference>
<protein>
    <submittedName>
        <fullName evidence="8">GCR1-dependent translation factor 1</fullName>
    </submittedName>
</protein>
<dbReference type="InterPro" id="IPR036322">
    <property type="entry name" value="WD40_repeat_dom_sf"/>
</dbReference>
<gene>
    <name evidence="8" type="primary">GDT1</name>
    <name evidence="8" type="ORF">H4219_004723</name>
</gene>
<evidence type="ECO:0000256" key="4">
    <source>
        <dbReference type="ARBA" id="ARBA00022989"/>
    </source>
</evidence>
<dbReference type="InterPro" id="IPR001727">
    <property type="entry name" value="GDT1-like"/>
</dbReference>
<sequence length="961" mass="105159">MDEMTITTTIRITETMAEYAPTIIGLGAGNTIGTTQITAAHGTGFGGGQLGDSLAASVLMTFVSEIGDKTFLIAAILAMQHPRTTVFLGTCAALWLMSILSAFLGHAAVNIISQVYVSMLAGVLFWIFGGKMLHEAYTMSDDEIYNELDEVTAELDEKKLSKQQRELEGGFDGDDRGSKDEKAVAVEKLDGYRDGGKDKPIKPRGLLESIRNLMGFLLSPIFVESFLLAFLAEWGDRSQLATIALGAAKNVWGVVVGTIFGHTVCTGAAVIGGRLLATKISVRKITFAGGILFIIFGLVYMYEAYLENVKYSENRHQHYNRSRNASQTFLNDSDDWDYAHNGSEQGDFVLKINTGHASNILSACFLPGTSSTCTVSCSADGTTQFIDLSQYLSGGSFSGASTPRSITIHDSRTFQCHTDMTLEVVPDREFSGLGHVFFDCSEDGTVNRYDSRISTWCSCNGIGECHKHTLLDLSSTSPNRSFADGRRSMGITSIDIDPAHPHHLAVACSDLTVRIYDQRYLIDPLSITHPTTLSTSIGYTNDSSRSSINNNSWKLSKTYSLAYTYIPEKFRTVDTPTLSKSKLNVSFCEAIEGMRPHVPSFISSSSKYNSATMQSPIVFESDKQEYFVGYTNDKIQSVSYNKPNRARIVSVRFDSNYGAGTQEVGPISDLLVNYSPGEIYLIRPSFSMTDGYEKSNTLVEEKPEATFDGGSSSNSSSNSNEDNVSGSSGETKPKILESLDMTKIKRTNYTTRIGNNTDIVRVFKGHINGETMISEANFFGLDSSFIVAGSDDGRFFIWEKSTGKIINAQTADKNVVNRVRPHPTELVLAVSGIDKTIKLSLPTNPSPIDEESIARAVTRNISINNIFTNFNESLRDDRANNRNSLSDDSSDDNENSEDDDQDNTNDGLQRALAFVGAIAAFNPHNFGFSSAFADFFSAGELSVCNRGLDIGKYSVFFERPK</sequence>
<feature type="transmembrane region" description="Helical" evidence="7">
    <location>
        <begin position="86"/>
        <end position="105"/>
    </location>
</feature>
<feature type="transmembrane region" description="Helical" evidence="7">
    <location>
        <begin position="213"/>
        <end position="232"/>
    </location>
</feature>
<evidence type="ECO:0000313" key="8">
    <source>
        <dbReference type="EMBL" id="KAJ1914586.1"/>
    </source>
</evidence>
<keyword evidence="9" id="KW-1185">Reference proteome</keyword>
<dbReference type="InterPro" id="IPR015943">
    <property type="entry name" value="WD40/YVTN_repeat-like_dom_sf"/>
</dbReference>
<dbReference type="Proteomes" id="UP001150538">
    <property type="component" value="Unassembled WGS sequence"/>
</dbReference>
<reference evidence="8" key="1">
    <citation type="submission" date="2022-07" db="EMBL/GenBank/DDBJ databases">
        <title>Phylogenomic reconstructions and comparative analyses of Kickxellomycotina fungi.</title>
        <authorList>
            <person name="Reynolds N.K."/>
            <person name="Stajich J.E."/>
            <person name="Barry K."/>
            <person name="Grigoriev I.V."/>
            <person name="Crous P."/>
            <person name="Smith M.E."/>
        </authorList>
    </citation>
    <scope>NUCLEOTIDE SEQUENCE</scope>
    <source>
        <strain evidence="8">NBRC 100468</strain>
    </source>
</reference>
<evidence type="ECO:0000256" key="3">
    <source>
        <dbReference type="ARBA" id="ARBA00022692"/>
    </source>
</evidence>
<organism evidence="8 9">
    <name type="scientific">Mycoemilia scoparia</name>
    <dbReference type="NCBI Taxonomy" id="417184"/>
    <lineage>
        <taxon>Eukaryota</taxon>
        <taxon>Fungi</taxon>
        <taxon>Fungi incertae sedis</taxon>
        <taxon>Zoopagomycota</taxon>
        <taxon>Kickxellomycotina</taxon>
        <taxon>Kickxellomycetes</taxon>
        <taxon>Kickxellales</taxon>
        <taxon>Kickxellaceae</taxon>
        <taxon>Mycoemilia</taxon>
    </lineage>
</organism>
<feature type="compositionally biased region" description="Acidic residues" evidence="6">
    <location>
        <begin position="888"/>
        <end position="903"/>
    </location>
</feature>
<name>A0A9W7ZVD7_9FUNG</name>
<dbReference type="Pfam" id="PF00400">
    <property type="entry name" value="WD40"/>
    <property type="match status" value="1"/>
</dbReference>
<feature type="region of interest" description="Disordered" evidence="6">
    <location>
        <begin position="878"/>
        <end position="905"/>
    </location>
</feature>
<evidence type="ECO:0000256" key="5">
    <source>
        <dbReference type="ARBA" id="ARBA00023136"/>
    </source>
</evidence>
<dbReference type="OrthoDB" id="442680at2759"/>
<dbReference type="GO" id="GO:0000329">
    <property type="term" value="C:fungal-type vacuole membrane"/>
    <property type="evidence" value="ECO:0007669"/>
    <property type="project" value="TreeGrafter"/>
</dbReference>
<dbReference type="Pfam" id="PF01169">
    <property type="entry name" value="GDT1"/>
    <property type="match status" value="2"/>
</dbReference>
<dbReference type="InterPro" id="IPR049555">
    <property type="entry name" value="GDT1-like_CS"/>
</dbReference>
<dbReference type="PANTHER" id="PTHR12608">
    <property type="entry name" value="TRANSMEMBRANE PROTEIN HTP-1 RELATED"/>
    <property type="match status" value="1"/>
</dbReference>
<dbReference type="InterPro" id="IPR001680">
    <property type="entry name" value="WD40_rpt"/>
</dbReference>
<comment type="subcellular location">
    <subcellularLocation>
        <location evidence="1">Membrane</location>
        <topology evidence="1">Multi-pass membrane protein</topology>
    </subcellularLocation>
</comment>